<keyword evidence="2" id="KW-0479">Metal-binding</keyword>
<proteinExistence type="inferred from homology"/>
<dbReference type="GO" id="GO:0046872">
    <property type="term" value="F:metal ion binding"/>
    <property type="evidence" value="ECO:0007669"/>
    <property type="project" value="UniProtKB-KW"/>
</dbReference>
<dbReference type="STRING" id="1117647.M5M_18045"/>
<reference evidence="6 7" key="1">
    <citation type="journal article" date="2013" name="Genome Announc.">
        <title>Complete genome sequence of Simiduia agarivorans SA1(T), a marine bacterium able to degrade a variety of polysaccharides.</title>
        <authorList>
            <person name="Lin S.Y."/>
            <person name="Shieh W.Y."/>
            <person name="Chen J.S."/>
            <person name="Tang S.L."/>
        </authorList>
    </citation>
    <scope>NUCLEOTIDE SEQUENCE [LARGE SCALE GENOMIC DNA]</scope>
    <source>
        <strain evidence="7">DSM 21679 / JCM 13881 / BCRC 17597 / SA1</strain>
    </source>
</reference>
<dbReference type="Proteomes" id="UP000000466">
    <property type="component" value="Chromosome"/>
</dbReference>
<evidence type="ECO:0000259" key="4">
    <source>
        <dbReference type="Pfam" id="PF02678"/>
    </source>
</evidence>
<feature type="domain" description="Pirin C-terminal" evidence="5">
    <location>
        <begin position="180"/>
        <end position="266"/>
    </location>
</feature>
<organism evidence="6 7">
    <name type="scientific">Simiduia agarivorans (strain DSM 21679 / JCM 13881 / BCRC 17597 / SA1)</name>
    <dbReference type="NCBI Taxonomy" id="1117647"/>
    <lineage>
        <taxon>Bacteria</taxon>
        <taxon>Pseudomonadati</taxon>
        <taxon>Pseudomonadota</taxon>
        <taxon>Gammaproteobacteria</taxon>
        <taxon>Cellvibrionales</taxon>
        <taxon>Cellvibrionaceae</taxon>
        <taxon>Simiduia</taxon>
    </lineage>
</organism>
<keyword evidence="2" id="KW-0408">Iron</keyword>
<evidence type="ECO:0000259" key="5">
    <source>
        <dbReference type="Pfam" id="PF05726"/>
    </source>
</evidence>
<dbReference type="CDD" id="cd02909">
    <property type="entry name" value="cupin_pirin_N"/>
    <property type="match status" value="1"/>
</dbReference>
<dbReference type="PANTHER" id="PTHR13903">
    <property type="entry name" value="PIRIN-RELATED"/>
    <property type="match status" value="1"/>
</dbReference>
<keyword evidence="7" id="KW-1185">Reference proteome</keyword>
<dbReference type="Pfam" id="PF05726">
    <property type="entry name" value="Pirin_C"/>
    <property type="match status" value="1"/>
</dbReference>
<dbReference type="HOGENOM" id="CLU_045717_5_0_6"/>
<evidence type="ECO:0000256" key="1">
    <source>
        <dbReference type="ARBA" id="ARBA00008416"/>
    </source>
</evidence>
<dbReference type="InterPro" id="IPR012093">
    <property type="entry name" value="Pirin"/>
</dbReference>
<protein>
    <submittedName>
        <fullName evidence="6">Pirin domain protein</fullName>
    </submittedName>
</protein>
<dbReference type="SUPFAM" id="SSF51182">
    <property type="entry name" value="RmlC-like cupins"/>
    <property type="match status" value="1"/>
</dbReference>
<dbReference type="EMBL" id="CP003746">
    <property type="protein sequence ID" value="AFV00738.1"/>
    <property type="molecule type" value="Genomic_DNA"/>
</dbReference>
<feature type="binding site" evidence="2">
    <location>
        <position position="57"/>
    </location>
    <ligand>
        <name>Fe cation</name>
        <dbReference type="ChEBI" id="CHEBI:24875"/>
    </ligand>
</feature>
<feature type="binding site" evidence="2">
    <location>
        <position position="103"/>
    </location>
    <ligand>
        <name>Fe cation</name>
        <dbReference type="ChEBI" id="CHEBI:24875"/>
    </ligand>
</feature>
<dbReference type="InterPro" id="IPR008778">
    <property type="entry name" value="Pirin_C_dom"/>
</dbReference>
<dbReference type="PIRSF" id="PIRSF006232">
    <property type="entry name" value="Pirin"/>
    <property type="match status" value="1"/>
</dbReference>
<dbReference type="Gene3D" id="2.60.120.10">
    <property type="entry name" value="Jelly Rolls"/>
    <property type="match status" value="2"/>
</dbReference>
<evidence type="ECO:0000313" key="7">
    <source>
        <dbReference type="Proteomes" id="UP000000466"/>
    </source>
</evidence>
<dbReference type="Pfam" id="PF02678">
    <property type="entry name" value="Pirin"/>
    <property type="match status" value="1"/>
</dbReference>
<accession>K4L3H7</accession>
<comment type="cofactor">
    <cofactor evidence="2">
        <name>Fe cation</name>
        <dbReference type="ChEBI" id="CHEBI:24875"/>
    </cofactor>
    <text evidence="2">Binds 1 Fe cation per subunit.</text>
</comment>
<sequence length="266" mass="29108">MRQPIRILKAQPSRDGAGVNLMRSLGSQALPDWNPFLLLDEIRSDEAADYIAGFPEHPHRGFETVTIMLEGKMRHRDSRGNEGVIESGGVQWMTAGSGLTHAEMPEQTSGRLWGFQLWVNLPAEHKMMAPRYQDIPANAIPVIERPDAKLRLMAGELDGHTGPVTDIVSQPTLIDLSLTGDVTLNVPERSFVYVYQGEMNAAGKSIPAQHLALLSNEGALNLSGNGKALVVGANALHEPIARHGPFVMNTRAELLQAFEDYQNGVF</sequence>
<dbReference type="KEGG" id="saga:M5M_18045"/>
<dbReference type="PANTHER" id="PTHR13903:SF8">
    <property type="entry name" value="PIRIN"/>
    <property type="match status" value="1"/>
</dbReference>
<dbReference type="RefSeq" id="WP_015048890.1">
    <property type="nucleotide sequence ID" value="NC_018868.3"/>
</dbReference>
<dbReference type="InterPro" id="IPR003829">
    <property type="entry name" value="Pirin_N_dom"/>
</dbReference>
<dbReference type="InterPro" id="IPR014710">
    <property type="entry name" value="RmlC-like_jellyroll"/>
</dbReference>
<evidence type="ECO:0000256" key="3">
    <source>
        <dbReference type="RuleBase" id="RU003457"/>
    </source>
</evidence>
<evidence type="ECO:0000256" key="2">
    <source>
        <dbReference type="PIRSR" id="PIRSR006232-1"/>
    </source>
</evidence>
<feature type="binding site" evidence="2">
    <location>
        <position position="101"/>
    </location>
    <ligand>
        <name>Fe cation</name>
        <dbReference type="ChEBI" id="CHEBI:24875"/>
    </ligand>
</feature>
<dbReference type="eggNOG" id="COG1741">
    <property type="taxonomic scope" value="Bacteria"/>
</dbReference>
<feature type="binding site" evidence="2">
    <location>
        <position position="59"/>
    </location>
    <ligand>
        <name>Fe cation</name>
        <dbReference type="ChEBI" id="CHEBI:24875"/>
    </ligand>
</feature>
<comment type="similarity">
    <text evidence="1 3">Belongs to the pirin family.</text>
</comment>
<dbReference type="InterPro" id="IPR011051">
    <property type="entry name" value="RmlC_Cupin_sf"/>
</dbReference>
<feature type="domain" description="Pirin N-terminal" evidence="4">
    <location>
        <begin position="19"/>
        <end position="119"/>
    </location>
</feature>
<dbReference type="AlphaFoldDB" id="K4L3H7"/>
<evidence type="ECO:0000313" key="6">
    <source>
        <dbReference type="EMBL" id="AFV00738.1"/>
    </source>
</evidence>
<name>K4L3H7_SIMAS</name>
<gene>
    <name evidence="6" type="ordered locus">M5M_18045</name>
</gene>